<sequence>MDLNIVDTSYGRDSLSARLTQTAHAQIPHPRQPARHTILQVSILNAALDKNSHAKISVLNRASMEWTELLSLTASEWRSNVPNPTGSATDSQAAMEELAASLFKRAERILGY</sequence>
<organism evidence="1 2">
    <name type="scientific">Arthrobacter terrae</name>
    <dbReference type="NCBI Taxonomy" id="2935737"/>
    <lineage>
        <taxon>Bacteria</taxon>
        <taxon>Bacillati</taxon>
        <taxon>Actinomycetota</taxon>
        <taxon>Actinomycetes</taxon>
        <taxon>Micrococcales</taxon>
        <taxon>Micrococcaceae</taxon>
        <taxon>Arthrobacter</taxon>
    </lineage>
</organism>
<protein>
    <submittedName>
        <fullName evidence="1">Uncharacterized protein</fullName>
    </submittedName>
</protein>
<name>A0A931CS96_9MICC</name>
<evidence type="ECO:0000313" key="1">
    <source>
        <dbReference type="EMBL" id="MBG0738788.1"/>
    </source>
</evidence>
<dbReference type="EMBL" id="JADNYM010000005">
    <property type="protein sequence ID" value="MBG0738788.1"/>
    <property type="molecule type" value="Genomic_DNA"/>
</dbReference>
<dbReference type="RefSeq" id="WP_196395724.1">
    <property type="nucleotide sequence ID" value="NZ_JADNYM010000005.1"/>
</dbReference>
<keyword evidence="2" id="KW-1185">Reference proteome</keyword>
<accession>A0A931CS96</accession>
<dbReference type="AlphaFoldDB" id="A0A931CS96"/>
<evidence type="ECO:0000313" key="2">
    <source>
        <dbReference type="Proteomes" id="UP000655366"/>
    </source>
</evidence>
<gene>
    <name evidence="1" type="ORF">IV500_05060</name>
</gene>
<reference evidence="1 2" key="1">
    <citation type="submission" date="2020-11" db="EMBL/GenBank/DDBJ databases">
        <title>Arthrobacter antarcticus sp. nov., isolated from Antarctic Soil.</title>
        <authorList>
            <person name="Li J."/>
        </authorList>
    </citation>
    <scope>NUCLEOTIDE SEQUENCE [LARGE SCALE GENOMIC DNA]</scope>
    <source>
        <strain evidence="1 2">Z1-20</strain>
    </source>
</reference>
<dbReference type="Proteomes" id="UP000655366">
    <property type="component" value="Unassembled WGS sequence"/>
</dbReference>
<comment type="caution">
    <text evidence="1">The sequence shown here is derived from an EMBL/GenBank/DDBJ whole genome shotgun (WGS) entry which is preliminary data.</text>
</comment>
<proteinExistence type="predicted"/>